<keyword evidence="2" id="KW-1185">Reference proteome</keyword>
<protein>
    <submittedName>
        <fullName evidence="1">Uncharacterized protein</fullName>
    </submittedName>
</protein>
<evidence type="ECO:0000313" key="2">
    <source>
        <dbReference type="Proteomes" id="UP001056120"/>
    </source>
</evidence>
<reference evidence="2" key="1">
    <citation type="journal article" date="2022" name="Mol. Ecol. Resour.">
        <title>The genomes of chicory, endive, great burdock and yacon provide insights into Asteraceae palaeo-polyploidization history and plant inulin production.</title>
        <authorList>
            <person name="Fan W."/>
            <person name="Wang S."/>
            <person name="Wang H."/>
            <person name="Wang A."/>
            <person name="Jiang F."/>
            <person name="Liu H."/>
            <person name="Zhao H."/>
            <person name="Xu D."/>
            <person name="Zhang Y."/>
        </authorList>
    </citation>
    <scope>NUCLEOTIDE SEQUENCE [LARGE SCALE GENOMIC DNA]</scope>
    <source>
        <strain evidence="2">cv. Yunnan</strain>
    </source>
</reference>
<proteinExistence type="predicted"/>
<dbReference type="Proteomes" id="UP001056120">
    <property type="component" value="Linkage Group LG05"/>
</dbReference>
<dbReference type="EMBL" id="CM042022">
    <property type="protein sequence ID" value="KAI3815305.1"/>
    <property type="molecule type" value="Genomic_DNA"/>
</dbReference>
<reference evidence="1 2" key="2">
    <citation type="journal article" date="2022" name="Mol. Ecol. Resour.">
        <title>The genomes of chicory, endive, great burdock and yacon provide insights into Asteraceae paleo-polyploidization history and plant inulin production.</title>
        <authorList>
            <person name="Fan W."/>
            <person name="Wang S."/>
            <person name="Wang H."/>
            <person name="Wang A."/>
            <person name="Jiang F."/>
            <person name="Liu H."/>
            <person name="Zhao H."/>
            <person name="Xu D."/>
            <person name="Zhang Y."/>
        </authorList>
    </citation>
    <scope>NUCLEOTIDE SEQUENCE [LARGE SCALE GENOMIC DNA]</scope>
    <source>
        <strain evidence="2">cv. Yunnan</strain>
        <tissue evidence="1">Leaves</tissue>
    </source>
</reference>
<organism evidence="1 2">
    <name type="scientific">Smallanthus sonchifolius</name>
    <dbReference type="NCBI Taxonomy" id="185202"/>
    <lineage>
        <taxon>Eukaryota</taxon>
        <taxon>Viridiplantae</taxon>
        <taxon>Streptophyta</taxon>
        <taxon>Embryophyta</taxon>
        <taxon>Tracheophyta</taxon>
        <taxon>Spermatophyta</taxon>
        <taxon>Magnoliopsida</taxon>
        <taxon>eudicotyledons</taxon>
        <taxon>Gunneridae</taxon>
        <taxon>Pentapetalae</taxon>
        <taxon>asterids</taxon>
        <taxon>campanulids</taxon>
        <taxon>Asterales</taxon>
        <taxon>Asteraceae</taxon>
        <taxon>Asteroideae</taxon>
        <taxon>Heliantheae alliance</taxon>
        <taxon>Millerieae</taxon>
        <taxon>Smallanthus</taxon>
    </lineage>
</organism>
<sequence length="161" mass="18153">MGRHWCNISLVLALLISVLHLSHAEEEGSKPDDYVNQHNCIRRVLGLPPLTWDPELEKKAQGWADQRKDCQMIHSEGGGENMAKGPNLNGLWAVQMWVDERPDYDLEKNECTAMCGHYTQVIWKSTEKVGCGRSKCSDGSGNYMIVCNYSPPGNYIGQRPF</sequence>
<accession>A0ACB9J6B1</accession>
<comment type="caution">
    <text evidence="1">The sequence shown here is derived from an EMBL/GenBank/DDBJ whole genome shotgun (WGS) entry which is preliminary data.</text>
</comment>
<gene>
    <name evidence="1" type="ORF">L1987_14968</name>
</gene>
<name>A0ACB9J6B1_9ASTR</name>
<evidence type="ECO:0000313" key="1">
    <source>
        <dbReference type="EMBL" id="KAI3815305.1"/>
    </source>
</evidence>